<keyword evidence="2" id="KW-1185">Reference proteome</keyword>
<dbReference type="AlphaFoldDB" id="A0A431UWI7"/>
<comment type="caution">
    <text evidence="1">The sequence shown here is derived from an EMBL/GenBank/DDBJ whole genome shotgun (WGS) entry which is preliminary data.</text>
</comment>
<dbReference type="Gene3D" id="3.10.450.40">
    <property type="match status" value="1"/>
</dbReference>
<dbReference type="OrthoDB" id="2739807at2"/>
<dbReference type="RefSeq" id="WP_126292769.1">
    <property type="nucleotide sequence ID" value="NZ_CP155468.1"/>
</dbReference>
<evidence type="ECO:0000313" key="1">
    <source>
        <dbReference type="EMBL" id="RTQ95601.1"/>
    </source>
</evidence>
<protein>
    <submittedName>
        <fullName evidence="1">Uncharacterized protein</fullName>
    </submittedName>
</protein>
<name>A0A431UWI7_9BACI</name>
<organism evidence="1 2">
    <name type="scientific">Lysinibacillus telephonicus</name>
    <dbReference type="NCBI Taxonomy" id="1714840"/>
    <lineage>
        <taxon>Bacteria</taxon>
        <taxon>Bacillati</taxon>
        <taxon>Bacillota</taxon>
        <taxon>Bacilli</taxon>
        <taxon>Bacillales</taxon>
        <taxon>Bacillaceae</taxon>
        <taxon>Lysinibacillus</taxon>
    </lineage>
</organism>
<dbReference type="EMBL" id="RXNR01000005">
    <property type="protein sequence ID" value="RTQ95601.1"/>
    <property type="molecule type" value="Genomic_DNA"/>
</dbReference>
<evidence type="ECO:0000313" key="2">
    <source>
        <dbReference type="Proteomes" id="UP000276349"/>
    </source>
</evidence>
<gene>
    <name evidence="1" type="ORF">EKG35_02650</name>
</gene>
<dbReference type="Proteomes" id="UP000276349">
    <property type="component" value="Unassembled WGS sequence"/>
</dbReference>
<dbReference type="SUPFAM" id="SSF160719">
    <property type="entry name" value="gpW/gp25-like"/>
    <property type="match status" value="1"/>
</dbReference>
<accession>A0A431UWI7</accession>
<sequence length="99" mass="11175">MIDYTLVNIDFGAEGNTEIYQNLKTLYTTPAGTVPFDRDFGINIELLDAPIPLAQGRLIVEYTEKTEKYEPRASVKEVNFEVNPKNGKIFPKVVIEIVP</sequence>
<reference evidence="1 2" key="1">
    <citation type="submission" date="2018-12" db="EMBL/GenBank/DDBJ databases">
        <authorList>
            <person name="Yu L."/>
        </authorList>
    </citation>
    <scope>NUCLEOTIDE SEQUENCE [LARGE SCALE GENOMIC DNA]</scope>
    <source>
        <strain evidence="1 2">S5H2222</strain>
    </source>
</reference>
<proteinExistence type="predicted"/>